<keyword evidence="7" id="KW-0862">Zinc</keyword>
<keyword evidence="4" id="KW-0479">Metal-binding</keyword>
<dbReference type="InterPro" id="IPR009045">
    <property type="entry name" value="Zn_M74/Hedgehog-like"/>
</dbReference>
<evidence type="ECO:0000256" key="10">
    <source>
        <dbReference type="ARBA" id="ARBA00093448"/>
    </source>
</evidence>
<dbReference type="EMBL" id="JACXAF010000006">
    <property type="protein sequence ID" value="MBD1388936.1"/>
    <property type="molecule type" value="Genomic_DNA"/>
</dbReference>
<dbReference type="GO" id="GO:0006508">
    <property type="term" value="P:proteolysis"/>
    <property type="evidence" value="ECO:0007669"/>
    <property type="project" value="UniProtKB-KW"/>
</dbReference>
<evidence type="ECO:0000313" key="13">
    <source>
        <dbReference type="EMBL" id="MBD1388936.1"/>
    </source>
</evidence>
<dbReference type="Proteomes" id="UP000638014">
    <property type="component" value="Unassembled WGS sequence"/>
</dbReference>
<accession>A0A8J6UFL8</accession>
<evidence type="ECO:0000256" key="2">
    <source>
        <dbReference type="ARBA" id="ARBA00004776"/>
    </source>
</evidence>
<dbReference type="GO" id="GO:0046872">
    <property type="term" value="F:metal ion binding"/>
    <property type="evidence" value="ECO:0007669"/>
    <property type="project" value="UniProtKB-KW"/>
</dbReference>
<sequence length="187" mass="20350">MKNTNLSRRHFIAAASGVAFAAGFGAPAVALAATTKASNNRRQLAMHHIHTGESATLVYFDNGHYLDDGIAEISHLLRDFRTNEVIAMDRAVLDQLYLLNSQLGFAKPMEIIGGYRSPKTNEKLRQEGRGVAKRSYHMKGQAIDVAFPGTSLAKVRQAALSMKAGGVGYYPKSGFIHLDSGPFRSWG</sequence>
<protein>
    <recommendedName>
        <fullName evidence="11">Murein endopeptidase K</fullName>
    </recommendedName>
</protein>
<evidence type="ECO:0000256" key="5">
    <source>
        <dbReference type="ARBA" id="ARBA00022729"/>
    </source>
</evidence>
<dbReference type="InterPro" id="IPR010275">
    <property type="entry name" value="MepK"/>
</dbReference>
<evidence type="ECO:0000256" key="1">
    <source>
        <dbReference type="ARBA" id="ARBA00001947"/>
    </source>
</evidence>
<keyword evidence="3" id="KW-0645">Protease</keyword>
<evidence type="ECO:0000256" key="11">
    <source>
        <dbReference type="ARBA" id="ARBA00093666"/>
    </source>
</evidence>
<evidence type="ECO:0000313" key="14">
    <source>
        <dbReference type="Proteomes" id="UP000638014"/>
    </source>
</evidence>
<dbReference type="PANTHER" id="PTHR37425">
    <property type="match status" value="1"/>
</dbReference>
<dbReference type="PROSITE" id="PS51318">
    <property type="entry name" value="TAT"/>
    <property type="match status" value="1"/>
</dbReference>
<comment type="caution">
    <text evidence="13">The sequence shown here is derived from an EMBL/GenBank/DDBJ whole genome shotgun (WGS) entry which is preliminary data.</text>
</comment>
<dbReference type="Gene3D" id="3.30.1380.10">
    <property type="match status" value="1"/>
</dbReference>
<organism evidence="13 14">
    <name type="scientific">Neiella litorisoli</name>
    <dbReference type="NCBI Taxonomy" id="2771431"/>
    <lineage>
        <taxon>Bacteria</taxon>
        <taxon>Pseudomonadati</taxon>
        <taxon>Pseudomonadota</taxon>
        <taxon>Gammaproteobacteria</taxon>
        <taxon>Alteromonadales</taxon>
        <taxon>Echinimonadaceae</taxon>
        <taxon>Neiella</taxon>
    </lineage>
</organism>
<proteinExistence type="inferred from homology"/>
<feature type="signal peptide" evidence="12">
    <location>
        <begin position="1"/>
        <end position="21"/>
    </location>
</feature>
<gene>
    <name evidence="13" type="ORF">IC617_05800</name>
</gene>
<keyword evidence="6" id="KW-0378">Hydrolase</keyword>
<dbReference type="GO" id="GO:0071555">
    <property type="term" value="P:cell wall organization"/>
    <property type="evidence" value="ECO:0007669"/>
    <property type="project" value="UniProtKB-KW"/>
</dbReference>
<feature type="chain" id="PRO_5035193389" description="Murein endopeptidase K" evidence="12">
    <location>
        <begin position="22"/>
        <end position="187"/>
    </location>
</feature>
<evidence type="ECO:0000256" key="12">
    <source>
        <dbReference type="SAM" id="SignalP"/>
    </source>
</evidence>
<name>A0A8J6UFL8_9GAMM</name>
<evidence type="ECO:0000256" key="4">
    <source>
        <dbReference type="ARBA" id="ARBA00022723"/>
    </source>
</evidence>
<comment type="similarity">
    <text evidence="10">Belongs to the peptidase M15 family.</text>
</comment>
<dbReference type="Pfam" id="PF05951">
    <property type="entry name" value="Peptidase_M15_2"/>
    <property type="match status" value="1"/>
</dbReference>
<keyword evidence="5 12" id="KW-0732">Signal</keyword>
<dbReference type="SUPFAM" id="SSF55166">
    <property type="entry name" value="Hedgehog/DD-peptidase"/>
    <property type="match status" value="1"/>
</dbReference>
<evidence type="ECO:0000256" key="8">
    <source>
        <dbReference type="ARBA" id="ARBA00023049"/>
    </source>
</evidence>
<dbReference type="InterPro" id="IPR006311">
    <property type="entry name" value="TAT_signal"/>
</dbReference>
<dbReference type="GO" id="GO:0008237">
    <property type="term" value="F:metallopeptidase activity"/>
    <property type="evidence" value="ECO:0007669"/>
    <property type="project" value="UniProtKB-KW"/>
</dbReference>
<dbReference type="CDD" id="cd14844">
    <property type="entry name" value="Zn-DD-carboxypeptidase_like"/>
    <property type="match status" value="1"/>
</dbReference>
<evidence type="ECO:0000256" key="7">
    <source>
        <dbReference type="ARBA" id="ARBA00022833"/>
    </source>
</evidence>
<dbReference type="PANTHER" id="PTHR37425:SF1">
    <property type="entry name" value="OUTER MEMBRANE PROTEIN"/>
    <property type="match status" value="1"/>
</dbReference>
<keyword evidence="8" id="KW-0482">Metalloprotease</keyword>
<evidence type="ECO:0000256" key="6">
    <source>
        <dbReference type="ARBA" id="ARBA00022801"/>
    </source>
</evidence>
<evidence type="ECO:0000256" key="9">
    <source>
        <dbReference type="ARBA" id="ARBA00023316"/>
    </source>
</evidence>
<keyword evidence="14" id="KW-1185">Reference proteome</keyword>
<comment type="pathway">
    <text evidence="2">Cell wall biogenesis; cell wall polysaccharide biosynthesis.</text>
</comment>
<dbReference type="AlphaFoldDB" id="A0A8J6UFL8"/>
<reference evidence="13" key="1">
    <citation type="submission" date="2020-09" db="EMBL/GenBank/DDBJ databases">
        <title>A novel bacterium of genus Neiella, isolated from South China Sea.</title>
        <authorList>
            <person name="Huang H."/>
            <person name="Mo K."/>
            <person name="Hu Y."/>
        </authorList>
    </citation>
    <scope>NUCLEOTIDE SEQUENCE</scope>
    <source>
        <strain evidence="13">HB171785</strain>
    </source>
</reference>
<keyword evidence="9" id="KW-0961">Cell wall biogenesis/degradation</keyword>
<comment type="cofactor">
    <cofactor evidence="1">
        <name>Zn(2+)</name>
        <dbReference type="ChEBI" id="CHEBI:29105"/>
    </cofactor>
</comment>
<evidence type="ECO:0000256" key="3">
    <source>
        <dbReference type="ARBA" id="ARBA00022670"/>
    </source>
</evidence>